<feature type="non-terminal residue" evidence="2">
    <location>
        <position position="216"/>
    </location>
</feature>
<dbReference type="EMBL" id="CADCUV010000160">
    <property type="protein sequence ID" value="CAA9432360.1"/>
    <property type="molecule type" value="Genomic_DNA"/>
</dbReference>
<feature type="region of interest" description="Disordered" evidence="1">
    <location>
        <begin position="141"/>
        <end position="179"/>
    </location>
</feature>
<feature type="compositionally biased region" description="Basic residues" evidence="1">
    <location>
        <begin position="163"/>
        <end position="179"/>
    </location>
</feature>
<sequence length="216" mass="23851">VAGPVSRFRVPGDAPGRLDGHRARLPPLRPGVAAEQVHQHQAHGLRRVSALSPALARTERLPARLLRGGVRVPRAYRLAGELVELPLTGAVGGPRAPEPPQLRWAPLFRAVRPRLHEGRGTGRTVGGPVWGETSVEVRATEPWSGRYRSPLPPRPPRPSRGLPLRKGRRGGGGKRKERIARKIVFPPRRLRARVAPVLHPRVRDLRAGHRHARPRV</sequence>
<evidence type="ECO:0000256" key="1">
    <source>
        <dbReference type="SAM" id="MobiDB-lite"/>
    </source>
</evidence>
<evidence type="ECO:0000313" key="2">
    <source>
        <dbReference type="EMBL" id="CAA9432360.1"/>
    </source>
</evidence>
<name>A0A6J4Q6Z9_9ACTN</name>
<protein>
    <submittedName>
        <fullName evidence="2">Uncharacterized protein</fullName>
    </submittedName>
</protein>
<gene>
    <name evidence="2" type="ORF">AVDCRST_MAG22-3387</name>
</gene>
<feature type="region of interest" description="Disordered" evidence="1">
    <location>
        <begin position="1"/>
        <end position="23"/>
    </location>
</feature>
<proteinExistence type="predicted"/>
<dbReference type="AlphaFoldDB" id="A0A6J4Q6Z9"/>
<reference evidence="2" key="1">
    <citation type="submission" date="2020-02" db="EMBL/GenBank/DDBJ databases">
        <authorList>
            <person name="Meier V. D."/>
        </authorList>
    </citation>
    <scope>NUCLEOTIDE SEQUENCE</scope>
    <source>
        <strain evidence="2">AVDCRST_MAG22</strain>
    </source>
</reference>
<feature type="non-terminal residue" evidence="2">
    <location>
        <position position="1"/>
    </location>
</feature>
<organism evidence="2">
    <name type="scientific">uncultured Rubrobacteraceae bacterium</name>
    <dbReference type="NCBI Taxonomy" id="349277"/>
    <lineage>
        <taxon>Bacteria</taxon>
        <taxon>Bacillati</taxon>
        <taxon>Actinomycetota</taxon>
        <taxon>Rubrobacteria</taxon>
        <taxon>Rubrobacterales</taxon>
        <taxon>Rubrobacteraceae</taxon>
        <taxon>environmental samples</taxon>
    </lineage>
</organism>
<accession>A0A6J4Q6Z9</accession>